<accession>H5XA69</accession>
<dbReference type="GO" id="GO:0003677">
    <property type="term" value="F:DNA binding"/>
    <property type="evidence" value="ECO:0007669"/>
    <property type="project" value="UniProtKB-KW"/>
</dbReference>
<comment type="similarity">
    <text evidence="1">Belongs to the LysR transcriptional regulatory family.</text>
</comment>
<dbReference type="STRING" id="882083.SacmaDRAFT_0941"/>
<dbReference type="GO" id="GO:0032993">
    <property type="term" value="C:protein-DNA complex"/>
    <property type="evidence" value="ECO:0007669"/>
    <property type="project" value="TreeGrafter"/>
</dbReference>
<dbReference type="HOGENOM" id="CLU_039613_6_0_11"/>
<dbReference type="GO" id="GO:0003700">
    <property type="term" value="F:DNA-binding transcription factor activity"/>
    <property type="evidence" value="ECO:0007669"/>
    <property type="project" value="InterPro"/>
</dbReference>
<dbReference type="Pfam" id="PF03466">
    <property type="entry name" value="LysR_substrate"/>
    <property type="match status" value="1"/>
</dbReference>
<dbReference type="EMBL" id="CM001439">
    <property type="protein sequence ID" value="EHR49234.1"/>
    <property type="molecule type" value="Genomic_DNA"/>
</dbReference>
<dbReference type="eggNOG" id="COG0583">
    <property type="taxonomic scope" value="Bacteria"/>
</dbReference>
<dbReference type="SUPFAM" id="SSF53850">
    <property type="entry name" value="Periplasmic binding protein-like II"/>
    <property type="match status" value="1"/>
</dbReference>
<keyword evidence="2" id="KW-0805">Transcription regulation</keyword>
<dbReference type="PANTHER" id="PTHR30346:SF28">
    <property type="entry name" value="HTH-TYPE TRANSCRIPTIONAL REGULATOR CYNR"/>
    <property type="match status" value="1"/>
</dbReference>
<dbReference type="PROSITE" id="PS50931">
    <property type="entry name" value="HTH_LYSR"/>
    <property type="match status" value="1"/>
</dbReference>
<dbReference type="CDD" id="cd08434">
    <property type="entry name" value="PBP2_GltC_like"/>
    <property type="match status" value="1"/>
</dbReference>
<evidence type="ECO:0000313" key="7">
    <source>
        <dbReference type="Proteomes" id="UP000004926"/>
    </source>
</evidence>
<keyword evidence="3" id="KW-0238">DNA-binding</keyword>
<organism evidence="6 7">
    <name type="scientific">Saccharomonospora marina XMU15</name>
    <dbReference type="NCBI Taxonomy" id="882083"/>
    <lineage>
        <taxon>Bacteria</taxon>
        <taxon>Bacillati</taxon>
        <taxon>Actinomycetota</taxon>
        <taxon>Actinomycetes</taxon>
        <taxon>Pseudonocardiales</taxon>
        <taxon>Pseudonocardiaceae</taxon>
        <taxon>Saccharomonospora</taxon>
    </lineage>
</organism>
<evidence type="ECO:0000256" key="3">
    <source>
        <dbReference type="ARBA" id="ARBA00023125"/>
    </source>
</evidence>
<evidence type="ECO:0000256" key="2">
    <source>
        <dbReference type="ARBA" id="ARBA00023015"/>
    </source>
</evidence>
<evidence type="ECO:0000313" key="6">
    <source>
        <dbReference type="EMBL" id="EHR49234.1"/>
    </source>
</evidence>
<evidence type="ECO:0000259" key="5">
    <source>
        <dbReference type="PROSITE" id="PS50931"/>
    </source>
</evidence>
<dbReference type="SUPFAM" id="SSF46785">
    <property type="entry name" value="Winged helix' DNA-binding domain"/>
    <property type="match status" value="1"/>
</dbReference>
<sequence>MVNDSSNAPLTTALAGNAALLRVLKLTGNVTRAAAELGIPQPTASRRIAALGQALGAPLTVPQGRGVRLTRAGRLLADAAERAVDLLGDGVRRASEEIDPERGHVVLGFLHLLGRSLVPSLLADFRASHPRVRFSLVQGSRQDVVNRLRGGSVDLALIAPPPAEPGLDSAPLAEQELFVSVPDGHRLAARGRVRITELRHEAFVMLEHGYGLRQITDDLCAGAGFLPDVAFEGQESDTVRGLVAAGLGIALLPKFQPGSPSGVTELQLDPPVTRTLGLVWPDWPPLPPAVAVFRDFVLGTAVQAVQRVQA</sequence>
<dbReference type="Proteomes" id="UP000004926">
    <property type="component" value="Chromosome"/>
</dbReference>
<reference evidence="6 7" key="1">
    <citation type="journal article" date="2012" name="Stand. Genomic Sci.">
        <title>Genome sequence of the ocean sediment bacterium Saccharomonospora marina type strain (XMU15(T)).</title>
        <authorList>
            <person name="Klenk H.P."/>
            <person name="Lu M."/>
            <person name="Lucas S."/>
            <person name="Lapidus A."/>
            <person name="Copeland A."/>
            <person name="Pitluck S."/>
            <person name="Goodwin L.A."/>
            <person name="Han C."/>
            <person name="Tapia R."/>
            <person name="Brambilla E.M."/>
            <person name="Potter G."/>
            <person name="Land M."/>
            <person name="Ivanova N."/>
            <person name="Rohde M."/>
            <person name="Goker M."/>
            <person name="Detter J.C."/>
            <person name="Li W.J."/>
            <person name="Kyrpides N.C."/>
            <person name="Woyke T."/>
        </authorList>
    </citation>
    <scope>NUCLEOTIDE SEQUENCE [LARGE SCALE GENOMIC DNA]</scope>
    <source>
        <strain evidence="6 7">XMU15</strain>
    </source>
</reference>
<dbReference type="AlphaFoldDB" id="H5XA69"/>
<keyword evidence="4" id="KW-0804">Transcription</keyword>
<dbReference type="InterPro" id="IPR005119">
    <property type="entry name" value="LysR_subst-bd"/>
</dbReference>
<gene>
    <name evidence="6" type="ORF">SacmaDRAFT_0941</name>
</gene>
<dbReference type="RefSeq" id="WP_009152620.1">
    <property type="nucleotide sequence ID" value="NZ_CM001439.1"/>
</dbReference>
<dbReference type="OrthoDB" id="9803735at2"/>
<dbReference type="InterPro" id="IPR036388">
    <property type="entry name" value="WH-like_DNA-bd_sf"/>
</dbReference>
<dbReference type="Pfam" id="PF00126">
    <property type="entry name" value="HTH_1"/>
    <property type="match status" value="1"/>
</dbReference>
<feature type="domain" description="HTH lysR-type" evidence="5">
    <location>
        <begin position="27"/>
        <end position="70"/>
    </location>
</feature>
<dbReference type="Gene3D" id="3.40.190.290">
    <property type="match status" value="1"/>
</dbReference>
<evidence type="ECO:0000256" key="4">
    <source>
        <dbReference type="ARBA" id="ARBA00023163"/>
    </source>
</evidence>
<dbReference type="Gene3D" id="1.10.10.10">
    <property type="entry name" value="Winged helix-like DNA-binding domain superfamily/Winged helix DNA-binding domain"/>
    <property type="match status" value="1"/>
</dbReference>
<proteinExistence type="inferred from homology"/>
<evidence type="ECO:0000256" key="1">
    <source>
        <dbReference type="ARBA" id="ARBA00009437"/>
    </source>
</evidence>
<name>H5XA69_9PSEU</name>
<dbReference type="InterPro" id="IPR000847">
    <property type="entry name" value="LysR_HTH_N"/>
</dbReference>
<keyword evidence="7" id="KW-1185">Reference proteome</keyword>
<protein>
    <submittedName>
        <fullName evidence="6">Transcriptional regulator</fullName>
    </submittedName>
</protein>
<dbReference type="InterPro" id="IPR036390">
    <property type="entry name" value="WH_DNA-bd_sf"/>
</dbReference>
<dbReference type="PANTHER" id="PTHR30346">
    <property type="entry name" value="TRANSCRIPTIONAL DUAL REGULATOR HCAR-RELATED"/>
    <property type="match status" value="1"/>
</dbReference>